<accession>A0A4R2TJ67</accession>
<dbReference type="InterPro" id="IPR053369">
    <property type="entry name" value="SrfA-induced_signal"/>
</dbReference>
<reference evidence="2 3" key="1">
    <citation type="submission" date="2019-03" db="EMBL/GenBank/DDBJ databases">
        <title>Genomic Encyclopedia of Type Strains, Phase IV (KMG-IV): sequencing the most valuable type-strain genomes for metagenomic binning, comparative biology and taxonomic classification.</title>
        <authorList>
            <person name="Goeker M."/>
        </authorList>
    </citation>
    <scope>NUCLEOTIDE SEQUENCE [LARGE SCALE GENOMIC DNA]</scope>
    <source>
        <strain evidence="2 3">DSM 100013</strain>
    </source>
</reference>
<dbReference type="OrthoDB" id="1889751at2"/>
<name>A0A4R2TJ67_9FIRM</name>
<proteinExistence type="predicted"/>
<dbReference type="EMBL" id="SLYC01000069">
    <property type="protein sequence ID" value="TCP94852.1"/>
    <property type="molecule type" value="Genomic_DNA"/>
</dbReference>
<dbReference type="Proteomes" id="UP000295504">
    <property type="component" value="Unassembled WGS sequence"/>
</dbReference>
<keyword evidence="3" id="KW-1185">Reference proteome</keyword>
<dbReference type="AlphaFoldDB" id="A0A4R2TJ67"/>
<sequence>MNFQPTGAEFPFLYVPIAEFRRVGARVVWDDAAQIMYVTTDYFTIGERIAQLQAENELLKRRLEEQTPVGRGNTTENIRSGGFTAQQGNYVYFGRHRPGNPLIRDLTRTTLDRSVIERLGEDDPSYINVLGDWVYYRHGLDNGRLYRRRTDGLNPTPPTSENVGFILVVNEWIYYQNVNDNYSLYRIRLRWFR</sequence>
<feature type="domain" description="Prolow-density lipoprotein receptor-related protein 1-like beta-propeller" evidence="1">
    <location>
        <begin position="73"/>
        <end position="189"/>
    </location>
</feature>
<dbReference type="PANTHER" id="PTHR32256">
    <property type="match status" value="1"/>
</dbReference>
<dbReference type="PANTHER" id="PTHR32256:SF17">
    <property type="entry name" value="EGF-LIKE DOMAIN-CONTAINING PROTEIN"/>
    <property type="match status" value="1"/>
</dbReference>
<dbReference type="InterPro" id="IPR032485">
    <property type="entry name" value="LRP1-like_beta_prop"/>
</dbReference>
<dbReference type="SUPFAM" id="SSF69304">
    <property type="entry name" value="Tricorn protease N-terminal domain"/>
    <property type="match status" value="1"/>
</dbReference>
<evidence type="ECO:0000313" key="3">
    <source>
        <dbReference type="Proteomes" id="UP000295504"/>
    </source>
</evidence>
<evidence type="ECO:0000259" key="1">
    <source>
        <dbReference type="Pfam" id="PF16472"/>
    </source>
</evidence>
<gene>
    <name evidence="2" type="ORF">EDD79_106910</name>
</gene>
<organism evidence="2 3">
    <name type="scientific">Serpentinicella alkaliphila</name>
    <dbReference type="NCBI Taxonomy" id="1734049"/>
    <lineage>
        <taxon>Bacteria</taxon>
        <taxon>Bacillati</taxon>
        <taxon>Bacillota</taxon>
        <taxon>Clostridia</taxon>
        <taxon>Peptostreptococcales</taxon>
        <taxon>Natronincolaceae</taxon>
        <taxon>Serpentinicella</taxon>
    </lineage>
</organism>
<dbReference type="Pfam" id="PF16472">
    <property type="entry name" value="DUF5050"/>
    <property type="match status" value="1"/>
</dbReference>
<comment type="caution">
    <text evidence="2">The sequence shown here is derived from an EMBL/GenBank/DDBJ whole genome shotgun (WGS) entry which is preliminary data.</text>
</comment>
<evidence type="ECO:0000313" key="2">
    <source>
        <dbReference type="EMBL" id="TCP94852.1"/>
    </source>
</evidence>
<protein>
    <submittedName>
        <fullName evidence="2">Uncharacterized protein DUF5050</fullName>
    </submittedName>
</protein>
<dbReference type="RefSeq" id="WP_132849790.1">
    <property type="nucleotide sequence ID" value="NZ_CP058648.1"/>
</dbReference>